<dbReference type="Proteomes" id="UP000440224">
    <property type="component" value="Unassembled WGS sequence"/>
</dbReference>
<dbReference type="AlphaFoldDB" id="A0A6N7PK02"/>
<dbReference type="SUPFAM" id="SSF52540">
    <property type="entry name" value="P-loop containing nucleoside triphosphate hydrolases"/>
    <property type="match status" value="1"/>
</dbReference>
<protein>
    <submittedName>
        <fullName evidence="8">RNase adapter RapZ</fullName>
    </submittedName>
</protein>
<dbReference type="OrthoDB" id="9784461at2"/>
<keyword evidence="9" id="KW-1185">Reference proteome</keyword>
<dbReference type="Pfam" id="PF03668">
    <property type="entry name" value="RapZ-like_N"/>
    <property type="match status" value="1"/>
</dbReference>
<dbReference type="InterPro" id="IPR053930">
    <property type="entry name" value="RapZ-like_N"/>
</dbReference>
<evidence type="ECO:0000313" key="8">
    <source>
        <dbReference type="EMBL" id="MRG92269.1"/>
    </source>
</evidence>
<dbReference type="NCBIfam" id="NF003828">
    <property type="entry name" value="PRK05416.1"/>
    <property type="match status" value="1"/>
</dbReference>
<dbReference type="InterPro" id="IPR053931">
    <property type="entry name" value="RapZ_C"/>
</dbReference>
<dbReference type="PANTHER" id="PTHR30448">
    <property type="entry name" value="RNASE ADAPTER PROTEIN RAPZ"/>
    <property type="match status" value="1"/>
</dbReference>
<dbReference type="PIRSF" id="PIRSF005052">
    <property type="entry name" value="P-loopkin"/>
    <property type="match status" value="1"/>
</dbReference>
<dbReference type="PANTHER" id="PTHR30448:SF0">
    <property type="entry name" value="RNASE ADAPTER PROTEIN RAPZ"/>
    <property type="match status" value="1"/>
</dbReference>
<evidence type="ECO:0000256" key="5">
    <source>
        <dbReference type="SAM" id="MobiDB-lite"/>
    </source>
</evidence>
<dbReference type="Pfam" id="PF22740">
    <property type="entry name" value="PapZ_C"/>
    <property type="match status" value="1"/>
</dbReference>
<evidence type="ECO:0000256" key="1">
    <source>
        <dbReference type="ARBA" id="ARBA00022741"/>
    </source>
</evidence>
<organism evidence="8 9">
    <name type="scientific">Polyangium spumosum</name>
    <dbReference type="NCBI Taxonomy" id="889282"/>
    <lineage>
        <taxon>Bacteria</taxon>
        <taxon>Pseudomonadati</taxon>
        <taxon>Myxococcota</taxon>
        <taxon>Polyangia</taxon>
        <taxon>Polyangiales</taxon>
        <taxon>Polyangiaceae</taxon>
        <taxon>Polyangium</taxon>
    </lineage>
</organism>
<evidence type="ECO:0000256" key="2">
    <source>
        <dbReference type="ARBA" id="ARBA00022840"/>
    </source>
</evidence>
<evidence type="ECO:0000256" key="3">
    <source>
        <dbReference type="ARBA" id="ARBA00023134"/>
    </source>
</evidence>
<evidence type="ECO:0000313" key="9">
    <source>
        <dbReference type="Proteomes" id="UP000440224"/>
    </source>
</evidence>
<gene>
    <name evidence="8" type="primary">rapZ</name>
    <name evidence="8" type="ORF">GF068_10055</name>
</gene>
<dbReference type="InterPro" id="IPR027417">
    <property type="entry name" value="P-loop_NTPase"/>
</dbReference>
<dbReference type="InterPro" id="IPR005337">
    <property type="entry name" value="RapZ-like"/>
</dbReference>
<feature type="binding site" evidence="4">
    <location>
        <begin position="61"/>
        <end position="64"/>
    </location>
    <ligand>
        <name>GTP</name>
        <dbReference type="ChEBI" id="CHEBI:37565"/>
    </ligand>
</feature>
<dbReference type="HAMAP" id="MF_00636">
    <property type="entry name" value="RapZ_like"/>
    <property type="match status" value="1"/>
</dbReference>
<dbReference type="GO" id="GO:0005525">
    <property type="term" value="F:GTP binding"/>
    <property type="evidence" value="ECO:0007669"/>
    <property type="project" value="UniProtKB-UniRule"/>
</dbReference>
<keyword evidence="2 4" id="KW-0067">ATP-binding</keyword>
<dbReference type="RefSeq" id="WP_153819090.1">
    <property type="nucleotide sequence ID" value="NZ_WJIE01000002.1"/>
</dbReference>
<keyword evidence="1 4" id="KW-0547">Nucleotide-binding</keyword>
<evidence type="ECO:0000259" key="6">
    <source>
        <dbReference type="Pfam" id="PF03668"/>
    </source>
</evidence>
<feature type="domain" description="RapZ C-terminal" evidence="7">
    <location>
        <begin position="176"/>
        <end position="295"/>
    </location>
</feature>
<reference evidence="8 9" key="1">
    <citation type="submission" date="2019-10" db="EMBL/GenBank/DDBJ databases">
        <title>A soil myxobacterium in the family Polyangiaceae.</title>
        <authorList>
            <person name="Li Y."/>
            <person name="Wang J."/>
        </authorList>
    </citation>
    <scope>NUCLEOTIDE SEQUENCE [LARGE SCALE GENOMIC DNA]</scope>
    <source>
        <strain evidence="8 9">DSM 14734</strain>
    </source>
</reference>
<comment type="caution">
    <text evidence="8">The sequence shown here is derived from an EMBL/GenBank/DDBJ whole genome shotgun (WGS) entry which is preliminary data.</text>
</comment>
<dbReference type="GO" id="GO:0005524">
    <property type="term" value="F:ATP binding"/>
    <property type="evidence" value="ECO:0007669"/>
    <property type="project" value="UniProtKB-UniRule"/>
</dbReference>
<feature type="domain" description="RapZ-like N-terminal" evidence="6">
    <location>
        <begin position="7"/>
        <end position="166"/>
    </location>
</feature>
<feature type="region of interest" description="Disordered" evidence="5">
    <location>
        <begin position="297"/>
        <end position="333"/>
    </location>
</feature>
<feature type="binding site" evidence="4">
    <location>
        <begin position="12"/>
        <end position="19"/>
    </location>
    <ligand>
        <name>ATP</name>
        <dbReference type="ChEBI" id="CHEBI:30616"/>
    </ligand>
</feature>
<feature type="compositionally biased region" description="Basic and acidic residues" evidence="5">
    <location>
        <begin position="297"/>
        <end position="316"/>
    </location>
</feature>
<accession>A0A6N7PK02</accession>
<name>A0A6N7PK02_9BACT</name>
<dbReference type="EMBL" id="WJIE01000002">
    <property type="protein sequence ID" value="MRG92269.1"/>
    <property type="molecule type" value="Genomic_DNA"/>
</dbReference>
<evidence type="ECO:0000256" key="4">
    <source>
        <dbReference type="HAMAP-Rule" id="MF_00636"/>
    </source>
</evidence>
<keyword evidence="3 4" id="KW-0342">GTP-binding</keyword>
<sequence>MSDKSRVVVVTGLSGAGKSTALHALEDLGYFCVDNLPTSLVPQTIEVCEAGGIRRVGLGIDVRAFAFLDGAGPTLSRIAEGRDMAVVFLDATDEALLRRFNETRRPHPLSAAASRAPGSSGGLAVLDGVHLERERLAPLRALATIDLDTTRLSVHELRRQIIAHLGPGKAEAPRMSTRFVSFGFKFGVPVDADLIFDVRFLDNPHFVPELRRLPGSHPAVRDFVLQSPEASELLEKIGALLEFSLPRYEREGKSYLTIGIGCTGGRHRSVALAEVLADNLRRKVTLPISVVHRDVGRAEHTAAPEHDADPLSRGADEGAEGAPRPPDGGRGKT</sequence>
<proteinExistence type="inferred from homology"/>
<evidence type="ECO:0000259" key="7">
    <source>
        <dbReference type="Pfam" id="PF22740"/>
    </source>
</evidence>